<dbReference type="InterPro" id="IPR047242">
    <property type="entry name" value="CDC5L/Cef1"/>
</dbReference>
<dbReference type="Proteomes" id="UP001140011">
    <property type="component" value="Unassembled WGS sequence"/>
</dbReference>
<evidence type="ECO:0000313" key="6">
    <source>
        <dbReference type="Proteomes" id="UP001140011"/>
    </source>
</evidence>
<keyword evidence="3" id="KW-0175">Coiled coil</keyword>
<evidence type="ECO:0000256" key="2">
    <source>
        <dbReference type="ARBA" id="ARBA00023242"/>
    </source>
</evidence>
<dbReference type="GO" id="GO:0003677">
    <property type="term" value="F:DNA binding"/>
    <property type="evidence" value="ECO:0007669"/>
    <property type="project" value="UniProtKB-KW"/>
</dbReference>
<dbReference type="GO" id="GO:0000398">
    <property type="term" value="P:mRNA splicing, via spliceosome"/>
    <property type="evidence" value="ECO:0007669"/>
    <property type="project" value="InterPro"/>
</dbReference>
<accession>A0A9W8GT98</accession>
<sequence>MRIEEAELEMHRHTKCVQLDLPRLNAIPTSTLAIAANPSISEAVLGLISNEMRALMLCDARKYPVPDIPLLRPAHPSDAQLDDIADSFLEGAKSLVDEEMSNMPEVIRGLYQQLVEPTETDKVSNAEWIEKHQLDLVSRRELMAEEATRATKIEKKLGVTLGGYQARSKTLDSKIAEAYKAFEQAKLNSEAFGTLYTAEQVIIPARIEKAQAELRKVETRESQLQAAYQELIERRNALAAAVASSSSPNR</sequence>
<evidence type="ECO:0000313" key="5">
    <source>
        <dbReference type="EMBL" id="KAJ2748763.1"/>
    </source>
</evidence>
<evidence type="ECO:0000256" key="1">
    <source>
        <dbReference type="ARBA" id="ARBA00023125"/>
    </source>
</evidence>
<gene>
    <name evidence="5" type="primary">CEF1_3</name>
    <name evidence="5" type="ORF">GGI19_005976</name>
</gene>
<reference evidence="5" key="1">
    <citation type="submission" date="2022-07" db="EMBL/GenBank/DDBJ databases">
        <title>Phylogenomic reconstructions and comparative analyses of Kickxellomycotina fungi.</title>
        <authorList>
            <person name="Reynolds N.K."/>
            <person name="Stajich J.E."/>
            <person name="Barry K."/>
            <person name="Grigoriev I.V."/>
            <person name="Crous P."/>
            <person name="Smith M.E."/>
        </authorList>
    </citation>
    <scope>NUCLEOTIDE SEQUENCE</scope>
    <source>
        <strain evidence="5">BCRC 34297</strain>
    </source>
</reference>
<keyword evidence="1" id="KW-0238">DNA-binding</keyword>
<evidence type="ECO:0000259" key="4">
    <source>
        <dbReference type="Pfam" id="PF11831"/>
    </source>
</evidence>
<keyword evidence="6" id="KW-1185">Reference proteome</keyword>
<dbReference type="GO" id="GO:0000974">
    <property type="term" value="C:Prp19 complex"/>
    <property type="evidence" value="ECO:0007669"/>
    <property type="project" value="InterPro"/>
</dbReference>
<proteinExistence type="predicted"/>
<keyword evidence="2" id="KW-0539">Nucleus</keyword>
<evidence type="ECO:0000256" key="3">
    <source>
        <dbReference type="SAM" id="Coils"/>
    </source>
</evidence>
<dbReference type="PANTHER" id="PTHR45885:SF1">
    <property type="entry name" value="CELL DIVISION CYCLE 5-LIKE PROTEIN"/>
    <property type="match status" value="1"/>
</dbReference>
<dbReference type="GO" id="GO:0005681">
    <property type="term" value="C:spliceosomal complex"/>
    <property type="evidence" value="ECO:0007669"/>
    <property type="project" value="TreeGrafter"/>
</dbReference>
<feature type="coiled-coil region" evidence="3">
    <location>
        <begin position="207"/>
        <end position="234"/>
    </location>
</feature>
<dbReference type="InterPro" id="IPR021786">
    <property type="entry name" value="Cdc5p/Cef1_C"/>
</dbReference>
<dbReference type="Pfam" id="PF11831">
    <property type="entry name" value="Myb_Cef"/>
    <property type="match status" value="1"/>
</dbReference>
<name>A0A9W8GT98_9FUNG</name>
<dbReference type="PANTHER" id="PTHR45885">
    <property type="entry name" value="CELL DIVISION CYCLE 5-LIKE PROTEIN"/>
    <property type="match status" value="1"/>
</dbReference>
<feature type="domain" description="Pre-mRNA splicing factor component Cdc5p/Cef1 C-terminal" evidence="4">
    <location>
        <begin position="3"/>
        <end position="104"/>
    </location>
</feature>
<protein>
    <submittedName>
        <fullName evidence="5">Pre-mRNA-splicing factor cef1</fullName>
    </submittedName>
</protein>
<dbReference type="EMBL" id="JANBUH010000972">
    <property type="protein sequence ID" value="KAJ2748763.1"/>
    <property type="molecule type" value="Genomic_DNA"/>
</dbReference>
<comment type="caution">
    <text evidence="5">The sequence shown here is derived from an EMBL/GenBank/DDBJ whole genome shotgun (WGS) entry which is preliminary data.</text>
</comment>
<dbReference type="AlphaFoldDB" id="A0A9W8GT98"/>
<organism evidence="5 6">
    <name type="scientific">Coemansia pectinata</name>
    <dbReference type="NCBI Taxonomy" id="1052879"/>
    <lineage>
        <taxon>Eukaryota</taxon>
        <taxon>Fungi</taxon>
        <taxon>Fungi incertae sedis</taxon>
        <taxon>Zoopagomycota</taxon>
        <taxon>Kickxellomycotina</taxon>
        <taxon>Kickxellomycetes</taxon>
        <taxon>Kickxellales</taxon>
        <taxon>Kickxellaceae</taxon>
        <taxon>Coemansia</taxon>
    </lineage>
</organism>
<dbReference type="OrthoDB" id="1410009at2759"/>